<feature type="transmembrane region" description="Helical" evidence="8">
    <location>
        <begin position="100"/>
        <end position="121"/>
    </location>
</feature>
<evidence type="ECO:0000256" key="8">
    <source>
        <dbReference type="SAM" id="Phobius"/>
    </source>
</evidence>
<dbReference type="RefSeq" id="WP_039252695.1">
    <property type="nucleotide sequence ID" value="NZ_JENJ01000006.1"/>
</dbReference>
<evidence type="ECO:0000256" key="5">
    <source>
        <dbReference type="ARBA" id="ARBA00022692"/>
    </source>
</evidence>
<keyword evidence="7 8" id="KW-0472">Membrane</keyword>
<evidence type="ECO:0000256" key="4">
    <source>
        <dbReference type="ARBA" id="ARBA00022475"/>
    </source>
</evidence>
<comment type="subcellular location">
    <subcellularLocation>
        <location evidence="1">Cell membrane</location>
        <topology evidence="1">Multi-pass membrane protein</topology>
    </subcellularLocation>
</comment>
<gene>
    <name evidence="9" type="ORF">Z968_02130</name>
</gene>
<organism evidence="9 10">
    <name type="scientific">Clostridium novyi A str. 4552</name>
    <dbReference type="NCBI Taxonomy" id="1444289"/>
    <lineage>
        <taxon>Bacteria</taxon>
        <taxon>Bacillati</taxon>
        <taxon>Bacillota</taxon>
        <taxon>Clostridia</taxon>
        <taxon>Eubacteriales</taxon>
        <taxon>Clostridiaceae</taxon>
        <taxon>Clostridium</taxon>
    </lineage>
</organism>
<feature type="transmembrane region" description="Helical" evidence="8">
    <location>
        <begin position="280"/>
        <end position="303"/>
    </location>
</feature>
<comment type="similarity">
    <text evidence="2">Belongs to the auxin efflux carrier (TC 2.A.69) family.</text>
</comment>
<feature type="transmembrane region" description="Helical" evidence="8">
    <location>
        <begin position="6"/>
        <end position="24"/>
    </location>
</feature>
<keyword evidence="5 8" id="KW-0812">Transmembrane</keyword>
<feature type="transmembrane region" description="Helical" evidence="8">
    <location>
        <begin position="66"/>
        <end position="88"/>
    </location>
</feature>
<evidence type="ECO:0000256" key="3">
    <source>
        <dbReference type="ARBA" id="ARBA00022448"/>
    </source>
</evidence>
<name>A0A0A0IBW1_CLONO</name>
<feature type="transmembrane region" description="Helical" evidence="8">
    <location>
        <begin position="224"/>
        <end position="245"/>
    </location>
</feature>
<dbReference type="EMBL" id="JENJ01000006">
    <property type="protein sequence ID" value="KGM97821.1"/>
    <property type="molecule type" value="Genomic_DNA"/>
</dbReference>
<evidence type="ECO:0000313" key="10">
    <source>
        <dbReference type="Proteomes" id="UP000030012"/>
    </source>
</evidence>
<protein>
    <submittedName>
        <fullName evidence="9">Transporter</fullName>
    </submittedName>
</protein>
<dbReference type="OrthoDB" id="9798064at2"/>
<keyword evidence="3" id="KW-0813">Transport</keyword>
<sequence length="304" mass="34071">MFDLNAVNQVIILTILILVGFYAKRKGYINEQVNKGFSDILINITSPCLILISFSFKFSPQMLMNIWKIVLYSSIIHIILFILGKIMYTKYQDEDKKNVLKFLTLFSNCGFIGYPVLQGVYGNMAIFYASVFSIPYNLLLWTYGVGLFCKGKGSVNLIKQLLSPSLIAIFVGFIMFLFSIKLPYPIYRSVEMLGNMTAPIAMMITGVALANIKVKDIFLGKNAYYPVVSRLVILPLIIYCILNALNVDKFLMEVCVVIEAMPPASLTVVFAEGYKGDVDFAARCTFLSTIVSVVTIPIIITLVR</sequence>
<keyword evidence="4" id="KW-1003">Cell membrane</keyword>
<dbReference type="Pfam" id="PF03547">
    <property type="entry name" value="Mem_trans"/>
    <property type="match status" value="2"/>
</dbReference>
<dbReference type="InterPro" id="IPR004776">
    <property type="entry name" value="Mem_transp_PIN-like"/>
</dbReference>
<dbReference type="PANTHER" id="PTHR36838">
    <property type="entry name" value="AUXIN EFFLUX CARRIER FAMILY PROTEIN"/>
    <property type="match status" value="1"/>
</dbReference>
<evidence type="ECO:0000313" key="9">
    <source>
        <dbReference type="EMBL" id="KGM97821.1"/>
    </source>
</evidence>
<evidence type="ECO:0000256" key="1">
    <source>
        <dbReference type="ARBA" id="ARBA00004651"/>
    </source>
</evidence>
<proteinExistence type="inferred from homology"/>
<evidence type="ECO:0000256" key="7">
    <source>
        <dbReference type="ARBA" id="ARBA00023136"/>
    </source>
</evidence>
<dbReference type="GO" id="GO:0055085">
    <property type="term" value="P:transmembrane transport"/>
    <property type="evidence" value="ECO:0007669"/>
    <property type="project" value="InterPro"/>
</dbReference>
<dbReference type="InterPro" id="IPR038770">
    <property type="entry name" value="Na+/solute_symporter_sf"/>
</dbReference>
<dbReference type="Proteomes" id="UP000030012">
    <property type="component" value="Unassembled WGS sequence"/>
</dbReference>
<dbReference type="AlphaFoldDB" id="A0A0A0IBW1"/>
<reference evidence="9 10" key="1">
    <citation type="submission" date="2014-01" db="EMBL/GenBank/DDBJ databases">
        <title>Plasmidome dynamics in the species complex Clostridium novyi sensu lato converts strains of independent lineages into distinctly different pathogens.</title>
        <authorList>
            <person name="Skarin H."/>
            <person name="Segerman B."/>
        </authorList>
    </citation>
    <scope>NUCLEOTIDE SEQUENCE [LARGE SCALE GENOMIC DNA]</scope>
    <source>
        <strain evidence="9 10">4552</strain>
    </source>
</reference>
<feature type="transmembrane region" description="Helical" evidence="8">
    <location>
        <begin position="36"/>
        <end position="54"/>
    </location>
</feature>
<feature type="transmembrane region" description="Helical" evidence="8">
    <location>
        <begin position="161"/>
        <end position="180"/>
    </location>
</feature>
<keyword evidence="6 8" id="KW-1133">Transmembrane helix</keyword>
<dbReference type="PANTHER" id="PTHR36838:SF1">
    <property type="entry name" value="SLR1864 PROTEIN"/>
    <property type="match status" value="1"/>
</dbReference>
<accession>A0A0A0IBW1</accession>
<comment type="caution">
    <text evidence="9">The sequence shown here is derived from an EMBL/GenBank/DDBJ whole genome shotgun (WGS) entry which is preliminary data.</text>
</comment>
<dbReference type="GO" id="GO:0005886">
    <property type="term" value="C:plasma membrane"/>
    <property type="evidence" value="ECO:0007669"/>
    <property type="project" value="UniProtKB-SubCell"/>
</dbReference>
<feature type="transmembrane region" description="Helical" evidence="8">
    <location>
        <begin position="192"/>
        <end position="212"/>
    </location>
</feature>
<dbReference type="Gene3D" id="1.20.1530.20">
    <property type="match status" value="1"/>
</dbReference>
<evidence type="ECO:0000256" key="6">
    <source>
        <dbReference type="ARBA" id="ARBA00022989"/>
    </source>
</evidence>
<feature type="transmembrane region" description="Helical" evidence="8">
    <location>
        <begin position="127"/>
        <end position="149"/>
    </location>
</feature>
<evidence type="ECO:0000256" key="2">
    <source>
        <dbReference type="ARBA" id="ARBA00010145"/>
    </source>
</evidence>